<dbReference type="InterPro" id="IPR001816">
    <property type="entry name" value="Transl_elong_EFTs/EF1B"/>
</dbReference>
<evidence type="ECO:0000313" key="7">
    <source>
        <dbReference type="EMBL" id="HGF35443.1"/>
    </source>
</evidence>
<feature type="region of interest" description="Involved in Mg(2+) ion dislocation from EF-Tu" evidence="5">
    <location>
        <begin position="81"/>
        <end position="84"/>
    </location>
</feature>
<comment type="function">
    <text evidence="5">Associates with the EF-Tu.GDP complex and induces the exchange of GDP to GTP. It remains bound to the aminoacyl-tRNA.EF-Tu.GTP complex up to the GTP hydrolysis stage on the ribosome.</text>
</comment>
<dbReference type="Gene3D" id="1.10.286.20">
    <property type="match status" value="1"/>
</dbReference>
<dbReference type="InterPro" id="IPR014039">
    <property type="entry name" value="Transl_elong_EFTs/EF1B_dimer"/>
</dbReference>
<dbReference type="HAMAP" id="MF_00050">
    <property type="entry name" value="EF_Ts"/>
    <property type="match status" value="1"/>
</dbReference>
<evidence type="ECO:0000256" key="2">
    <source>
        <dbReference type="ARBA" id="ARBA00016956"/>
    </source>
</evidence>
<dbReference type="SUPFAM" id="SSF54713">
    <property type="entry name" value="Elongation factor Ts (EF-Ts), dimerisation domain"/>
    <property type="match status" value="2"/>
</dbReference>
<protein>
    <recommendedName>
        <fullName evidence="2 5">Elongation factor Ts</fullName>
        <shortName evidence="5">EF-Ts</shortName>
    </recommendedName>
</protein>
<dbReference type="CDD" id="cd14275">
    <property type="entry name" value="UBA_EF-Ts"/>
    <property type="match status" value="1"/>
</dbReference>
<evidence type="ECO:0000256" key="4">
    <source>
        <dbReference type="ARBA" id="ARBA00022917"/>
    </source>
</evidence>
<dbReference type="PROSITE" id="PS01126">
    <property type="entry name" value="EF_TS_1"/>
    <property type="match status" value="1"/>
</dbReference>
<dbReference type="InterPro" id="IPR018101">
    <property type="entry name" value="Transl_elong_Ts_CS"/>
</dbReference>
<name>A0A7C3V0I5_9BACT</name>
<comment type="subcellular location">
    <subcellularLocation>
        <location evidence="5">Cytoplasm</location>
    </subcellularLocation>
</comment>
<dbReference type="GO" id="GO:0005737">
    <property type="term" value="C:cytoplasm"/>
    <property type="evidence" value="ECO:0007669"/>
    <property type="project" value="UniProtKB-SubCell"/>
</dbReference>
<dbReference type="Gene3D" id="1.10.8.10">
    <property type="entry name" value="DNA helicase RuvA subunit, C-terminal domain"/>
    <property type="match status" value="1"/>
</dbReference>
<dbReference type="NCBIfam" id="TIGR00116">
    <property type="entry name" value="tsf"/>
    <property type="match status" value="1"/>
</dbReference>
<feature type="domain" description="Translation elongation factor EFTs/EF1B dimerisation" evidence="6">
    <location>
        <begin position="72"/>
        <end position="285"/>
    </location>
</feature>
<evidence type="ECO:0000256" key="3">
    <source>
        <dbReference type="ARBA" id="ARBA00022768"/>
    </source>
</evidence>
<dbReference type="EMBL" id="DTMF01000333">
    <property type="protein sequence ID" value="HGF35443.1"/>
    <property type="molecule type" value="Genomic_DNA"/>
</dbReference>
<dbReference type="AlphaFoldDB" id="A0A7C3V0I5"/>
<dbReference type="FunFam" id="1.10.8.10:FF:000001">
    <property type="entry name" value="Elongation factor Ts"/>
    <property type="match status" value="1"/>
</dbReference>
<dbReference type="PANTHER" id="PTHR11741">
    <property type="entry name" value="ELONGATION FACTOR TS"/>
    <property type="match status" value="1"/>
</dbReference>
<keyword evidence="4 5" id="KW-0648">Protein biosynthesis</keyword>
<dbReference type="Pfam" id="PF00889">
    <property type="entry name" value="EF_TS"/>
    <property type="match status" value="1"/>
</dbReference>
<comment type="caution">
    <text evidence="7">The sequence shown here is derived from an EMBL/GenBank/DDBJ whole genome shotgun (WGS) entry which is preliminary data.</text>
</comment>
<dbReference type="SUPFAM" id="SSF46934">
    <property type="entry name" value="UBA-like"/>
    <property type="match status" value="1"/>
</dbReference>
<keyword evidence="5" id="KW-0963">Cytoplasm</keyword>
<organism evidence="7">
    <name type="scientific">Desulfobacca acetoxidans</name>
    <dbReference type="NCBI Taxonomy" id="60893"/>
    <lineage>
        <taxon>Bacteria</taxon>
        <taxon>Pseudomonadati</taxon>
        <taxon>Thermodesulfobacteriota</taxon>
        <taxon>Desulfobaccia</taxon>
        <taxon>Desulfobaccales</taxon>
        <taxon>Desulfobaccaceae</taxon>
        <taxon>Desulfobacca</taxon>
    </lineage>
</organism>
<evidence type="ECO:0000259" key="6">
    <source>
        <dbReference type="Pfam" id="PF00889"/>
    </source>
</evidence>
<keyword evidence="3 5" id="KW-0251">Elongation factor</keyword>
<comment type="similarity">
    <text evidence="1 5">Belongs to the EF-Ts family.</text>
</comment>
<dbReference type="PANTHER" id="PTHR11741:SF0">
    <property type="entry name" value="ELONGATION FACTOR TS, MITOCHONDRIAL"/>
    <property type="match status" value="1"/>
</dbReference>
<proteinExistence type="inferred from homology"/>
<dbReference type="Gene3D" id="3.30.479.20">
    <property type="entry name" value="Elongation factor Ts, dimerisation domain"/>
    <property type="match status" value="2"/>
</dbReference>
<accession>A0A7C3V0I5</accession>
<dbReference type="InterPro" id="IPR036402">
    <property type="entry name" value="EF-Ts_dimer_sf"/>
</dbReference>
<dbReference type="FunFam" id="1.10.286.20:FF:000001">
    <property type="entry name" value="Elongation factor Ts"/>
    <property type="match status" value="1"/>
</dbReference>
<evidence type="ECO:0000256" key="1">
    <source>
        <dbReference type="ARBA" id="ARBA00005532"/>
    </source>
</evidence>
<dbReference type="GO" id="GO:0003746">
    <property type="term" value="F:translation elongation factor activity"/>
    <property type="evidence" value="ECO:0007669"/>
    <property type="project" value="UniProtKB-UniRule"/>
</dbReference>
<gene>
    <name evidence="5" type="primary">tsf</name>
    <name evidence="7" type="ORF">ENW96_13870</name>
</gene>
<sequence length="286" mass="30850">MEITAELVKQLRDKTNCGFMDCKKALQETQGDLEAAVTYLRQKGIAVATKRAERATSEGAVWSFVSEDAQTGVLLEVNCESDFVAKTDSFQAFGEALAAQIAQTAPADLDALLTQPWQGKPGQTVQEYLTELIGQIGENIRVRRFARFAGGGPVAAYIHFGAKIGVLLELAAPSVTPELVALAKDLAMQVAATNPLAVSREGVDPEVVAREKAIYAAQARESGKPEKIIEKMVTGRLEKFFKESCLIGQEFVKNPDVTVMQLLNEAGAKVGGKVTVSRFVRYQVGA</sequence>
<evidence type="ECO:0000256" key="5">
    <source>
        <dbReference type="HAMAP-Rule" id="MF_00050"/>
    </source>
</evidence>
<reference evidence="7" key="1">
    <citation type="journal article" date="2020" name="mSystems">
        <title>Genome- and Community-Level Interaction Insights into Carbon Utilization and Element Cycling Functions of Hydrothermarchaeota in Hydrothermal Sediment.</title>
        <authorList>
            <person name="Zhou Z."/>
            <person name="Liu Y."/>
            <person name="Xu W."/>
            <person name="Pan J."/>
            <person name="Luo Z.H."/>
            <person name="Li M."/>
        </authorList>
    </citation>
    <scope>NUCLEOTIDE SEQUENCE [LARGE SCALE GENOMIC DNA]</scope>
    <source>
        <strain evidence="7">SpSt-897</strain>
    </source>
</reference>
<dbReference type="InterPro" id="IPR009060">
    <property type="entry name" value="UBA-like_sf"/>
</dbReference>